<dbReference type="InterPro" id="IPR000835">
    <property type="entry name" value="HTH_MarR-typ"/>
</dbReference>
<keyword evidence="3" id="KW-0804">Transcription</keyword>
<feature type="domain" description="HTH marR-type" evidence="4">
    <location>
        <begin position="8"/>
        <end position="152"/>
    </location>
</feature>
<dbReference type="GO" id="GO:0003700">
    <property type="term" value="F:DNA-binding transcription factor activity"/>
    <property type="evidence" value="ECO:0007669"/>
    <property type="project" value="InterPro"/>
</dbReference>
<dbReference type="PANTHER" id="PTHR42756">
    <property type="entry name" value="TRANSCRIPTIONAL REGULATOR, MARR"/>
    <property type="match status" value="1"/>
</dbReference>
<keyword evidence="6" id="KW-1185">Reference proteome</keyword>
<dbReference type="SMART" id="SM00347">
    <property type="entry name" value="HTH_MARR"/>
    <property type="match status" value="1"/>
</dbReference>
<dbReference type="SUPFAM" id="SSF46785">
    <property type="entry name" value="Winged helix' DNA-binding domain"/>
    <property type="match status" value="1"/>
</dbReference>
<reference evidence="5 6" key="1">
    <citation type="submission" date="2020-08" db="EMBL/GenBank/DDBJ databases">
        <title>Genomic Encyclopedia of Type Strains, Phase IV (KMG-IV): sequencing the most valuable type-strain genomes for metagenomic binning, comparative biology and taxonomic classification.</title>
        <authorList>
            <person name="Goeker M."/>
        </authorList>
    </citation>
    <scope>NUCLEOTIDE SEQUENCE [LARGE SCALE GENOMIC DNA]</scope>
    <source>
        <strain evidence="5 6">DSM 11275</strain>
    </source>
</reference>
<dbReference type="PANTHER" id="PTHR42756:SF1">
    <property type="entry name" value="TRANSCRIPTIONAL REPRESSOR OF EMRAB OPERON"/>
    <property type="match status" value="1"/>
</dbReference>
<evidence type="ECO:0000313" key="5">
    <source>
        <dbReference type="EMBL" id="MBB5142045.1"/>
    </source>
</evidence>
<keyword evidence="2 5" id="KW-0238">DNA-binding</keyword>
<dbReference type="EMBL" id="JACHGO010000001">
    <property type="protein sequence ID" value="MBB5142045.1"/>
    <property type="molecule type" value="Genomic_DNA"/>
</dbReference>
<protein>
    <submittedName>
        <fullName evidence="5">DNA-binding MarR family transcriptional regulator</fullName>
    </submittedName>
</protein>
<dbReference type="Proteomes" id="UP000539075">
    <property type="component" value="Unassembled WGS sequence"/>
</dbReference>
<evidence type="ECO:0000256" key="1">
    <source>
        <dbReference type="ARBA" id="ARBA00023015"/>
    </source>
</evidence>
<keyword evidence="1" id="KW-0805">Transcription regulation</keyword>
<dbReference type="Pfam" id="PF12802">
    <property type="entry name" value="MarR_2"/>
    <property type="match status" value="1"/>
</dbReference>
<comment type="caution">
    <text evidence="5">The sequence shown here is derived from an EMBL/GenBank/DDBJ whole genome shotgun (WGS) entry which is preliminary data.</text>
</comment>
<dbReference type="RefSeq" id="WP_183717234.1">
    <property type="nucleotide sequence ID" value="NZ_JACHGO010000001.1"/>
</dbReference>
<evidence type="ECO:0000259" key="4">
    <source>
        <dbReference type="PROSITE" id="PS50995"/>
    </source>
</evidence>
<organism evidence="5 6">
    <name type="scientific">Desulfovibrio intestinalis</name>
    <dbReference type="NCBI Taxonomy" id="58621"/>
    <lineage>
        <taxon>Bacteria</taxon>
        <taxon>Pseudomonadati</taxon>
        <taxon>Thermodesulfobacteriota</taxon>
        <taxon>Desulfovibrionia</taxon>
        <taxon>Desulfovibrionales</taxon>
        <taxon>Desulfovibrionaceae</taxon>
        <taxon>Desulfovibrio</taxon>
    </lineage>
</organism>
<evidence type="ECO:0000256" key="2">
    <source>
        <dbReference type="ARBA" id="ARBA00023125"/>
    </source>
</evidence>
<dbReference type="Gene3D" id="1.10.10.10">
    <property type="entry name" value="Winged helix-like DNA-binding domain superfamily/Winged helix DNA-binding domain"/>
    <property type="match status" value="1"/>
</dbReference>
<evidence type="ECO:0000313" key="6">
    <source>
        <dbReference type="Proteomes" id="UP000539075"/>
    </source>
</evidence>
<dbReference type="InterPro" id="IPR036390">
    <property type="entry name" value="WH_DNA-bd_sf"/>
</dbReference>
<sequence length="182" mass="19736">MSDKEQLRQRVIGGILSIAQRMEEVNGLFDKAGASLGEAELGKLTQPEMDFLTLIADEGPLNGATAARKLGMPRGGISKIAARLQVAGLVEPRKMPGDKKSQLYALTDKGQRAAGLRRTLHDLTEDMLWERLKASPQEDLERFAHMLARTSDALGEANRQVRINATALLAARSAVTDGTDKS</sequence>
<proteinExistence type="predicted"/>
<dbReference type="GO" id="GO:0003677">
    <property type="term" value="F:DNA binding"/>
    <property type="evidence" value="ECO:0007669"/>
    <property type="project" value="UniProtKB-KW"/>
</dbReference>
<gene>
    <name evidence="5" type="ORF">HNQ38_000108</name>
</gene>
<dbReference type="InterPro" id="IPR036388">
    <property type="entry name" value="WH-like_DNA-bd_sf"/>
</dbReference>
<dbReference type="AlphaFoldDB" id="A0A7W8BY26"/>
<evidence type="ECO:0000256" key="3">
    <source>
        <dbReference type="ARBA" id="ARBA00023163"/>
    </source>
</evidence>
<dbReference type="PROSITE" id="PS50995">
    <property type="entry name" value="HTH_MARR_2"/>
    <property type="match status" value="1"/>
</dbReference>
<name>A0A7W8BY26_9BACT</name>
<accession>A0A7W8BY26</accession>